<evidence type="ECO:0000259" key="2">
    <source>
        <dbReference type="Pfam" id="PF09832"/>
    </source>
</evidence>
<organism evidence="3 4">
    <name type="scientific">Halopseudomonas pachastrellae</name>
    <dbReference type="NCBI Taxonomy" id="254161"/>
    <lineage>
        <taxon>Bacteria</taxon>
        <taxon>Pseudomonadati</taxon>
        <taxon>Pseudomonadota</taxon>
        <taxon>Gammaproteobacteria</taxon>
        <taxon>Pseudomonadales</taxon>
        <taxon>Pseudomonadaceae</taxon>
        <taxon>Halopseudomonas</taxon>
    </lineage>
</organism>
<keyword evidence="1" id="KW-0732">Signal</keyword>
<dbReference type="STRING" id="254161.SAMN05216256_109126"/>
<feature type="signal peptide" evidence="1">
    <location>
        <begin position="1"/>
        <end position="26"/>
    </location>
</feature>
<name>A0A1S8DCF4_9GAMM</name>
<keyword evidence="4" id="KW-1185">Reference proteome</keyword>
<dbReference type="RefSeq" id="WP_169847303.1">
    <property type="nucleotide sequence ID" value="NZ_FOUD01000009.1"/>
</dbReference>
<evidence type="ECO:0000256" key="1">
    <source>
        <dbReference type="SAM" id="SignalP"/>
    </source>
</evidence>
<protein>
    <recommendedName>
        <fullName evidence="2">DUF2059 domain-containing protein</fullName>
    </recommendedName>
</protein>
<feature type="chain" id="PRO_5010526251" description="DUF2059 domain-containing protein" evidence="1">
    <location>
        <begin position="27"/>
        <end position="248"/>
    </location>
</feature>
<evidence type="ECO:0000313" key="4">
    <source>
        <dbReference type="Proteomes" id="UP000242847"/>
    </source>
</evidence>
<evidence type="ECO:0000313" key="3">
    <source>
        <dbReference type="EMBL" id="ONM43084.1"/>
    </source>
</evidence>
<dbReference type="EMBL" id="MUBC01000036">
    <property type="protein sequence ID" value="ONM43084.1"/>
    <property type="molecule type" value="Genomic_DNA"/>
</dbReference>
<accession>A0A1S8DCF4</accession>
<dbReference type="AlphaFoldDB" id="A0A1S8DCF4"/>
<dbReference type="Proteomes" id="UP000242847">
    <property type="component" value="Unassembled WGS sequence"/>
</dbReference>
<gene>
    <name evidence="3" type="ORF">BXT89_14600</name>
</gene>
<sequence>MTRLLLRATCGALFAGLLGLATSALADTSQLYRASGMETHQAHFQQALEKARSRYAAQLPAAVAENLVRKSNERFEPDRMHARAMASLAVNLSDEQLNGAREFYRSELGEAVVAAETRATSPAEVRRMQNGLPPIALSAEREATLRRLGQQLPALDMGEEVSLALASLATQSANDMLGGLLTIPEGFANQRRGSIRAQMEPNLPQTLAYVYRDLTDAQLNAYADWSETDSGQAFFRASSAAARDALNP</sequence>
<comment type="caution">
    <text evidence="3">The sequence shown here is derived from an EMBL/GenBank/DDBJ whole genome shotgun (WGS) entry which is preliminary data.</text>
</comment>
<dbReference type="Pfam" id="PF09832">
    <property type="entry name" value="DUF2059"/>
    <property type="match status" value="1"/>
</dbReference>
<dbReference type="InterPro" id="IPR018637">
    <property type="entry name" value="DUF2059"/>
</dbReference>
<feature type="domain" description="DUF2059" evidence="2">
    <location>
        <begin position="78"/>
        <end position="129"/>
    </location>
</feature>
<proteinExistence type="predicted"/>
<reference evidence="3 4" key="1">
    <citation type="submission" date="2017-01" db="EMBL/GenBank/DDBJ databases">
        <title>Draft genome sequence of Pseudomonas pachastrellae type strain CCUG 46540T from a deep sea.</title>
        <authorList>
            <person name="Gomila M."/>
            <person name="Mulet M."/>
            <person name="Lalucat J."/>
            <person name="Garcia-Valdes E."/>
        </authorList>
    </citation>
    <scope>NUCLEOTIDE SEQUENCE [LARGE SCALE GENOMIC DNA]</scope>
    <source>
        <strain evidence="3 4">CCUG 46540</strain>
    </source>
</reference>